<dbReference type="InterPro" id="IPR005135">
    <property type="entry name" value="Endo/exonuclease/phosphatase"/>
</dbReference>
<dbReference type="EMBL" id="GEFM01005909">
    <property type="protein sequence ID" value="JAP69887.1"/>
    <property type="molecule type" value="mRNA"/>
</dbReference>
<name>A0A131XTA8_IXORI</name>
<proteinExistence type="evidence at transcript level"/>
<dbReference type="GO" id="GO:0004519">
    <property type="term" value="F:endonuclease activity"/>
    <property type="evidence" value="ECO:0007669"/>
    <property type="project" value="UniProtKB-KW"/>
</dbReference>
<dbReference type="Pfam" id="PF14529">
    <property type="entry name" value="Exo_endo_phos_2"/>
    <property type="match status" value="1"/>
</dbReference>
<dbReference type="PROSITE" id="PS50878">
    <property type="entry name" value="RT_POL"/>
    <property type="match status" value="1"/>
</dbReference>
<dbReference type="AlphaFoldDB" id="A0A131XTA8"/>
<dbReference type="InterPro" id="IPR043502">
    <property type="entry name" value="DNA/RNA_pol_sf"/>
</dbReference>
<keyword evidence="2" id="KW-0255">Endonuclease</keyword>
<evidence type="ECO:0000313" key="2">
    <source>
        <dbReference type="EMBL" id="JAP69887.1"/>
    </source>
</evidence>
<keyword evidence="2" id="KW-0378">Hydrolase</keyword>
<dbReference type="Gene3D" id="3.60.10.10">
    <property type="entry name" value="Endonuclease/exonuclease/phosphatase"/>
    <property type="match status" value="1"/>
</dbReference>
<dbReference type="Pfam" id="PF00078">
    <property type="entry name" value="RVT_1"/>
    <property type="match status" value="1"/>
</dbReference>
<dbReference type="InterPro" id="IPR000477">
    <property type="entry name" value="RT_dom"/>
</dbReference>
<organism evidence="2">
    <name type="scientific">Ixodes ricinus</name>
    <name type="common">Common tick</name>
    <name type="synonym">Acarus ricinus</name>
    <dbReference type="NCBI Taxonomy" id="34613"/>
    <lineage>
        <taxon>Eukaryota</taxon>
        <taxon>Metazoa</taxon>
        <taxon>Ecdysozoa</taxon>
        <taxon>Arthropoda</taxon>
        <taxon>Chelicerata</taxon>
        <taxon>Arachnida</taxon>
        <taxon>Acari</taxon>
        <taxon>Parasitiformes</taxon>
        <taxon>Ixodida</taxon>
        <taxon>Ixodoidea</taxon>
        <taxon>Ixodidae</taxon>
        <taxon>Ixodinae</taxon>
        <taxon>Ixodes</taxon>
    </lineage>
</organism>
<keyword evidence="2" id="KW-0548">Nucleotidyltransferase</keyword>
<keyword evidence="2" id="KW-0540">Nuclease</keyword>
<reference evidence="2" key="1">
    <citation type="submission" date="2016-02" db="EMBL/GenBank/DDBJ databases">
        <title>RNAseq analyses of the midgut from blood- or serum-fed Ixodes ricinus ticks.</title>
        <authorList>
            <person name="Perner J."/>
            <person name="Provaznik J."/>
            <person name="Schrenkova J."/>
            <person name="Urbanova V."/>
            <person name="Ribeiro J.M."/>
            <person name="Kopacek P."/>
        </authorList>
    </citation>
    <scope>NUCLEOTIDE SEQUENCE</scope>
    <source>
        <tissue evidence="2">Gut</tissue>
    </source>
</reference>
<dbReference type="GO" id="GO:0031012">
    <property type="term" value="C:extracellular matrix"/>
    <property type="evidence" value="ECO:0007669"/>
    <property type="project" value="TreeGrafter"/>
</dbReference>
<protein>
    <submittedName>
        <fullName evidence="2">Putative endonuclease/reverse transcriptase</fullName>
    </submittedName>
</protein>
<keyword evidence="2" id="KW-0808">Transferase</keyword>
<dbReference type="SUPFAM" id="SSF56672">
    <property type="entry name" value="DNA/RNA polymerases"/>
    <property type="match status" value="1"/>
</dbReference>
<dbReference type="GO" id="GO:0061343">
    <property type="term" value="P:cell adhesion involved in heart morphogenesis"/>
    <property type="evidence" value="ECO:0007669"/>
    <property type="project" value="TreeGrafter"/>
</dbReference>
<feature type="domain" description="Reverse transcriptase" evidence="1">
    <location>
        <begin position="465"/>
        <end position="731"/>
    </location>
</feature>
<accession>A0A131XTA8</accession>
<dbReference type="InterPro" id="IPR036691">
    <property type="entry name" value="Endo/exonu/phosph_ase_sf"/>
</dbReference>
<sequence>LFTNIRSVIPKRDDLCAVMADSESDIVILTETWLHPSIDDNEVFPHNDDWNIFRHDRVIRRGGGVLIAIKKSITCFDVTISNRSIEFSAVCVCTPSNKIVTAVCYRPPDCDSSFTITLSSILVDIKNRFPKADLLLFGDFNLPLIDWVNVSSDGSRTSTEFLDMCQTFNLTQVVNQPTRSGNILDLILTTSPDIVKTVRHCKGLSDHSILHVDLSFPVFVKNPICKIIHDYNKADYVAMNNDLSDFYSLYVTESSIRSVEENWVLYKNKISDLVRLYVPTLRIRTDSSNPWYNKALRSLCNRKKRLFAKAKRTNLAVVWDAYYTTLKTYTKTIKLSKIKFFSQDLPAILKNNPKKFWKLMSPKSGHVNINLKDTAGEPVPEKECPVVLNEYFSSVFTTESPQNVPTVPEECYDPMSLITVNSSGIVKQIEKLPLTSSAGPDNINAKILKNTANISGEILSLIFNQSFSKSCLPSDWKIGRIAPVHKQGTRSYASNYRPISLTCIASKLFEHVLYSNIMTHLTSNNFFFRHQHGFRRGFSCETQLCEFVHEQQTNLEHHIQTDAIFLDFSKAFDRVPHQRLLSKLSSLNLDPLAYSWIRSFLASRMQYTVVNEHESKLANVTSGVPQGSVLGPLLFLIFINDLPHDISCKIRLFADDCVIYNTISTDSDNLLLQNDLIKINDWCGKWLMSLNKSKCKLIHFTRKKTHLPFHYTLDKDVIESVLMYKYLGLRLTPDLSWRPHIEAVSAGASQTLGFIRRNLRDAPPQVRKLAYETYVRPKLEYASAIWSPHQVYLINHLESVQNRAARFILSSYDHFTSVSSLKSQLGLIRLLIRRKLSRLCLLHKIYYHCPQLKNALLSPPDRISSRLNNSCAIKRISGKTNSFNESFLPYAITQWNQLPSSIVSTSDGTVFYNNLLAHYV</sequence>
<keyword evidence="2" id="KW-0695">RNA-directed DNA polymerase</keyword>
<dbReference type="CDD" id="cd01650">
    <property type="entry name" value="RT_nLTR_like"/>
    <property type="match status" value="1"/>
</dbReference>
<dbReference type="PANTHER" id="PTHR33395:SF22">
    <property type="entry name" value="REVERSE TRANSCRIPTASE DOMAIN-CONTAINING PROTEIN"/>
    <property type="match status" value="1"/>
</dbReference>
<feature type="non-terminal residue" evidence="2">
    <location>
        <position position="1"/>
    </location>
</feature>
<dbReference type="PANTHER" id="PTHR33395">
    <property type="entry name" value="TRANSCRIPTASE, PUTATIVE-RELATED-RELATED"/>
    <property type="match status" value="1"/>
</dbReference>
<dbReference type="SUPFAM" id="SSF56219">
    <property type="entry name" value="DNase I-like"/>
    <property type="match status" value="1"/>
</dbReference>
<dbReference type="GO" id="GO:0007508">
    <property type="term" value="P:larval heart development"/>
    <property type="evidence" value="ECO:0007669"/>
    <property type="project" value="TreeGrafter"/>
</dbReference>
<dbReference type="GO" id="GO:0003964">
    <property type="term" value="F:RNA-directed DNA polymerase activity"/>
    <property type="evidence" value="ECO:0007669"/>
    <property type="project" value="UniProtKB-KW"/>
</dbReference>
<evidence type="ECO:0000259" key="1">
    <source>
        <dbReference type="PROSITE" id="PS50878"/>
    </source>
</evidence>